<sequence length="120" mass="13960">MWRRRMCVHLRCRRCALAGDVRYRKKIVRTQDVRRTRQSSAVTGQMCLRKDACCAEHTMLRTPLRNREPMCDVLRKIDAPAHECAHNLHAGECAPCCKRCAPQQEKMMRRQNVTHNNSAA</sequence>
<comment type="caution">
    <text evidence="1">The sequence shown here is derived from an EMBL/GenBank/DDBJ whole genome shotgun (WGS) entry which is preliminary data.</text>
</comment>
<organism evidence="1 2">
    <name type="scientific">Pleuronectes platessa</name>
    <name type="common">European plaice</name>
    <dbReference type="NCBI Taxonomy" id="8262"/>
    <lineage>
        <taxon>Eukaryota</taxon>
        <taxon>Metazoa</taxon>
        <taxon>Chordata</taxon>
        <taxon>Craniata</taxon>
        <taxon>Vertebrata</taxon>
        <taxon>Euteleostomi</taxon>
        <taxon>Actinopterygii</taxon>
        <taxon>Neopterygii</taxon>
        <taxon>Teleostei</taxon>
        <taxon>Neoteleostei</taxon>
        <taxon>Acanthomorphata</taxon>
        <taxon>Carangaria</taxon>
        <taxon>Pleuronectiformes</taxon>
        <taxon>Pleuronectoidei</taxon>
        <taxon>Pleuronectidae</taxon>
        <taxon>Pleuronectes</taxon>
    </lineage>
</organism>
<keyword evidence="2" id="KW-1185">Reference proteome</keyword>
<dbReference type="Proteomes" id="UP001153269">
    <property type="component" value="Unassembled WGS sequence"/>
</dbReference>
<accession>A0A9N7YZV6</accession>
<evidence type="ECO:0000313" key="1">
    <source>
        <dbReference type="EMBL" id="CAB1444644.1"/>
    </source>
</evidence>
<reference evidence="1" key="1">
    <citation type="submission" date="2020-03" db="EMBL/GenBank/DDBJ databases">
        <authorList>
            <person name="Weist P."/>
        </authorList>
    </citation>
    <scope>NUCLEOTIDE SEQUENCE</scope>
</reference>
<name>A0A9N7YZV6_PLEPL</name>
<dbReference type="EMBL" id="CADEAL010003414">
    <property type="protein sequence ID" value="CAB1444644.1"/>
    <property type="molecule type" value="Genomic_DNA"/>
</dbReference>
<protein>
    <submittedName>
        <fullName evidence="1">Uncharacterized protein</fullName>
    </submittedName>
</protein>
<evidence type="ECO:0000313" key="2">
    <source>
        <dbReference type="Proteomes" id="UP001153269"/>
    </source>
</evidence>
<proteinExistence type="predicted"/>
<gene>
    <name evidence="1" type="ORF">PLEPLA_LOCUS32361</name>
</gene>
<dbReference type="AlphaFoldDB" id="A0A9N7YZV6"/>